<name>A0A0E9RK39_ANGAN</name>
<accession>A0A0E9RK39</accession>
<organism evidence="1">
    <name type="scientific">Anguilla anguilla</name>
    <name type="common">European freshwater eel</name>
    <name type="synonym">Muraena anguilla</name>
    <dbReference type="NCBI Taxonomy" id="7936"/>
    <lineage>
        <taxon>Eukaryota</taxon>
        <taxon>Metazoa</taxon>
        <taxon>Chordata</taxon>
        <taxon>Craniata</taxon>
        <taxon>Vertebrata</taxon>
        <taxon>Euteleostomi</taxon>
        <taxon>Actinopterygii</taxon>
        <taxon>Neopterygii</taxon>
        <taxon>Teleostei</taxon>
        <taxon>Anguilliformes</taxon>
        <taxon>Anguillidae</taxon>
        <taxon>Anguilla</taxon>
    </lineage>
</organism>
<reference evidence="1" key="2">
    <citation type="journal article" date="2015" name="Fish Shellfish Immunol.">
        <title>Early steps in the European eel (Anguilla anguilla)-Vibrio vulnificus interaction in the gills: Role of the RtxA13 toxin.</title>
        <authorList>
            <person name="Callol A."/>
            <person name="Pajuelo D."/>
            <person name="Ebbesson L."/>
            <person name="Teles M."/>
            <person name="MacKenzie S."/>
            <person name="Amaro C."/>
        </authorList>
    </citation>
    <scope>NUCLEOTIDE SEQUENCE</scope>
</reference>
<reference evidence="1" key="1">
    <citation type="submission" date="2014-11" db="EMBL/GenBank/DDBJ databases">
        <authorList>
            <person name="Amaro Gonzalez C."/>
        </authorList>
    </citation>
    <scope>NUCLEOTIDE SEQUENCE</scope>
</reference>
<proteinExistence type="predicted"/>
<protein>
    <submittedName>
        <fullName evidence="1">Uncharacterized protein</fullName>
    </submittedName>
</protein>
<evidence type="ECO:0000313" key="1">
    <source>
        <dbReference type="EMBL" id="JAH29454.1"/>
    </source>
</evidence>
<dbReference type="AlphaFoldDB" id="A0A0E9RK39"/>
<dbReference type="EMBL" id="GBXM01079123">
    <property type="protein sequence ID" value="JAH29454.1"/>
    <property type="molecule type" value="Transcribed_RNA"/>
</dbReference>
<sequence>MPDKKNVFFEEATNCFVYNKPYNIIHLNFKKRKKGTTLETY</sequence>